<dbReference type="Gene3D" id="1.10.8.260">
    <property type="entry name" value="HI0933 insert domain-like"/>
    <property type="match status" value="1"/>
</dbReference>
<feature type="domain" description="RsdA/BaiN/AoA(So)-like insert" evidence="5">
    <location>
        <begin position="183"/>
        <end position="322"/>
    </location>
</feature>
<dbReference type="PRINTS" id="PR00411">
    <property type="entry name" value="PNDRDTASEI"/>
</dbReference>
<keyword evidence="2" id="KW-0285">Flavoprotein</keyword>
<dbReference type="PANTHER" id="PTHR42887">
    <property type="entry name" value="OS12G0638800 PROTEIN"/>
    <property type="match status" value="1"/>
</dbReference>
<comment type="cofactor">
    <cofactor evidence="1">
        <name>FAD</name>
        <dbReference type="ChEBI" id="CHEBI:57692"/>
    </cofactor>
</comment>
<keyword evidence="3" id="KW-0274">FAD</keyword>
<dbReference type="InterPro" id="IPR004792">
    <property type="entry name" value="BaiN-like"/>
</dbReference>
<dbReference type="SUPFAM" id="SSF160996">
    <property type="entry name" value="HI0933 insert domain-like"/>
    <property type="match status" value="1"/>
</dbReference>
<evidence type="ECO:0000259" key="5">
    <source>
        <dbReference type="Pfam" id="PF22780"/>
    </source>
</evidence>
<sequence length="384" mass="43024">MYDVIILGAGASGLMCATHLHPSHKIAIVEHNEKMAKKLKISGGGKCNITNVFVSENNYDGDKILLEYILSAFSKEDLLDFLQQNNVQPVIRKERYYFCQKSSDEIINLFKNKTSHCHFFFNHDILNLQKKDDIFSLTTSQQTLQAKNVVVATGGKSFALLGASDIGLKLAQNFHIQTKEFTPALVGLTLQKEQFWMKELSGLSCYVHITVEDKILKEDLLFAHKGISGPVVLSASLYWKKGNISIDFLPNHNIEQLTTNTKKLISSALPLPKRLSKQLLKVLNIKDKECHKLSPQEKVQLKQLHHYTFAPAGNFGFSKAEVSRGGVKTSELNPYTLESLQIKNLYFIGEVVDVTGELGGYNFQWAFSSGVVCARDINSKKVEP</sequence>
<proteinExistence type="predicted"/>
<evidence type="ECO:0000259" key="4">
    <source>
        <dbReference type="Pfam" id="PF03486"/>
    </source>
</evidence>
<organism evidence="6">
    <name type="scientific">hydrothermal vent metagenome</name>
    <dbReference type="NCBI Taxonomy" id="652676"/>
    <lineage>
        <taxon>unclassified sequences</taxon>
        <taxon>metagenomes</taxon>
        <taxon>ecological metagenomes</taxon>
    </lineage>
</organism>
<dbReference type="Gene3D" id="3.50.50.60">
    <property type="entry name" value="FAD/NAD(P)-binding domain"/>
    <property type="match status" value="1"/>
</dbReference>
<dbReference type="AlphaFoldDB" id="A0A1W1D4G1"/>
<evidence type="ECO:0000256" key="1">
    <source>
        <dbReference type="ARBA" id="ARBA00001974"/>
    </source>
</evidence>
<dbReference type="Gene3D" id="2.40.30.10">
    <property type="entry name" value="Translation factors"/>
    <property type="match status" value="1"/>
</dbReference>
<dbReference type="EMBL" id="FPHP01000028">
    <property type="protein sequence ID" value="SFV75327.1"/>
    <property type="molecule type" value="Genomic_DNA"/>
</dbReference>
<dbReference type="InterPro" id="IPR036188">
    <property type="entry name" value="FAD/NAD-bd_sf"/>
</dbReference>
<dbReference type="SUPFAM" id="SSF51905">
    <property type="entry name" value="FAD/NAD(P)-binding domain"/>
    <property type="match status" value="1"/>
</dbReference>
<accession>A0A1W1D4G1</accession>
<evidence type="ECO:0000313" key="6">
    <source>
        <dbReference type="EMBL" id="SFV75327.1"/>
    </source>
</evidence>
<dbReference type="Pfam" id="PF03486">
    <property type="entry name" value="HI0933_like"/>
    <property type="match status" value="1"/>
</dbReference>
<dbReference type="InterPro" id="IPR057661">
    <property type="entry name" value="RsdA/BaiN/AoA(So)_Rossmann"/>
</dbReference>
<evidence type="ECO:0000256" key="2">
    <source>
        <dbReference type="ARBA" id="ARBA00022630"/>
    </source>
</evidence>
<dbReference type="Pfam" id="PF22780">
    <property type="entry name" value="HI0933_like_1st"/>
    <property type="match status" value="1"/>
</dbReference>
<evidence type="ECO:0000256" key="3">
    <source>
        <dbReference type="ARBA" id="ARBA00022827"/>
    </source>
</evidence>
<name>A0A1W1D4G1_9ZZZZ</name>
<feature type="domain" description="RsdA/BaiN/AoA(So)-like Rossmann fold-like" evidence="4">
    <location>
        <begin position="3"/>
        <end position="375"/>
    </location>
</feature>
<gene>
    <name evidence="6" type="ORF">MNB_SM-3-347</name>
</gene>
<reference evidence="6" key="1">
    <citation type="submission" date="2016-10" db="EMBL/GenBank/DDBJ databases">
        <authorList>
            <person name="de Groot N.N."/>
        </authorList>
    </citation>
    <scope>NUCLEOTIDE SEQUENCE</scope>
</reference>
<dbReference type="InterPro" id="IPR055178">
    <property type="entry name" value="RsdA/BaiN/AoA(So)-like_dom"/>
</dbReference>
<dbReference type="NCBIfam" id="TIGR00275">
    <property type="entry name" value="aminoacetone oxidase family FAD-binding enzyme"/>
    <property type="match status" value="1"/>
</dbReference>
<protein>
    <submittedName>
        <fullName evidence="6">NAD(FAD)-utilizing dehydrogenases</fullName>
    </submittedName>
</protein>
<dbReference type="PANTHER" id="PTHR42887:SF2">
    <property type="entry name" value="OS12G0638800 PROTEIN"/>
    <property type="match status" value="1"/>
</dbReference>
<dbReference type="InterPro" id="IPR023166">
    <property type="entry name" value="BaiN-like_dom_sf"/>
</dbReference>